<dbReference type="InterPro" id="IPR043502">
    <property type="entry name" value="DNA/RNA_pol_sf"/>
</dbReference>
<evidence type="ECO:0000256" key="5">
    <source>
        <dbReference type="ARBA" id="ARBA00022801"/>
    </source>
</evidence>
<gene>
    <name evidence="8" type="ORF">O181_065095</name>
</gene>
<evidence type="ECO:0000256" key="1">
    <source>
        <dbReference type="ARBA" id="ARBA00022679"/>
    </source>
</evidence>
<feature type="domain" description="Reverse transcriptase RNase H-like" evidence="7">
    <location>
        <begin position="3"/>
        <end position="93"/>
    </location>
</feature>
<dbReference type="SUPFAM" id="SSF56672">
    <property type="entry name" value="DNA/RNA polymerases"/>
    <property type="match status" value="1"/>
</dbReference>
<keyword evidence="9" id="KW-1185">Reference proteome</keyword>
<protein>
    <recommendedName>
        <fullName evidence="7">Reverse transcriptase RNase H-like domain-containing protein</fullName>
    </recommendedName>
</protein>
<evidence type="ECO:0000259" key="7">
    <source>
        <dbReference type="Pfam" id="PF17917"/>
    </source>
</evidence>
<dbReference type="PANTHER" id="PTHR37984:SF15">
    <property type="entry name" value="INTEGRASE CATALYTIC DOMAIN-CONTAINING PROTEIN"/>
    <property type="match status" value="1"/>
</dbReference>
<dbReference type="Pfam" id="PF17917">
    <property type="entry name" value="RT_RNaseH"/>
    <property type="match status" value="1"/>
</dbReference>
<evidence type="ECO:0000313" key="8">
    <source>
        <dbReference type="EMBL" id="MBW0525380.1"/>
    </source>
</evidence>
<dbReference type="GO" id="GO:0003676">
    <property type="term" value="F:nucleic acid binding"/>
    <property type="evidence" value="ECO:0007669"/>
    <property type="project" value="InterPro"/>
</dbReference>
<dbReference type="InterPro" id="IPR036397">
    <property type="entry name" value="RNaseH_sf"/>
</dbReference>
<dbReference type="Gene3D" id="3.30.420.10">
    <property type="entry name" value="Ribonuclease H-like superfamily/Ribonuclease H"/>
    <property type="match status" value="1"/>
</dbReference>
<evidence type="ECO:0000256" key="6">
    <source>
        <dbReference type="ARBA" id="ARBA00022918"/>
    </source>
</evidence>
<dbReference type="Proteomes" id="UP000765509">
    <property type="component" value="Unassembled WGS sequence"/>
</dbReference>
<dbReference type="SUPFAM" id="SSF53098">
    <property type="entry name" value="Ribonuclease H-like"/>
    <property type="match status" value="1"/>
</dbReference>
<sequence>MPDWNLPFKLYMDACGEGLGSALHQTQIINDKPVEGQICFISRQIKPKEASQMEFLCLVWALEKLHYYLDGTVFGVITDCNAVKSLLTSALSKNLHKSFGTELSFSIAYHPQEDVLAEKIIQNLDEIIGRFCAYGLEFKDSNGFTHDWYTLLPGLELAYKTSIYSSTGKTLEMLKKCWNPRLPHDTLKKDLVDISQKASIFKIMLDKARNHTNRFMQDSFKYAKERWEKSLEPPDFKVGDLILVSTLIFNNIKGQKELKYSFAGPFIIKALHGPNSVHLEVTGDLIDKHPNFPVSMIKLYSSSYKELFLLINKQHLKFPL</sequence>
<dbReference type="AlphaFoldDB" id="A0A9Q3EUE8"/>
<evidence type="ECO:0000256" key="3">
    <source>
        <dbReference type="ARBA" id="ARBA00022722"/>
    </source>
</evidence>
<dbReference type="GO" id="GO:0016787">
    <property type="term" value="F:hydrolase activity"/>
    <property type="evidence" value="ECO:0007669"/>
    <property type="project" value="UniProtKB-KW"/>
</dbReference>
<proteinExistence type="predicted"/>
<organism evidence="8 9">
    <name type="scientific">Austropuccinia psidii MF-1</name>
    <dbReference type="NCBI Taxonomy" id="1389203"/>
    <lineage>
        <taxon>Eukaryota</taxon>
        <taxon>Fungi</taxon>
        <taxon>Dikarya</taxon>
        <taxon>Basidiomycota</taxon>
        <taxon>Pucciniomycotina</taxon>
        <taxon>Pucciniomycetes</taxon>
        <taxon>Pucciniales</taxon>
        <taxon>Sphaerophragmiaceae</taxon>
        <taxon>Austropuccinia</taxon>
    </lineage>
</organism>
<accession>A0A9Q3EUE8</accession>
<reference evidence="8" key="1">
    <citation type="submission" date="2021-03" db="EMBL/GenBank/DDBJ databases">
        <title>Draft genome sequence of rust myrtle Austropuccinia psidii MF-1, a brazilian biotype.</title>
        <authorList>
            <person name="Quecine M.C."/>
            <person name="Pachon D.M.R."/>
            <person name="Bonatelli M.L."/>
            <person name="Correr F.H."/>
            <person name="Franceschini L.M."/>
            <person name="Leite T.F."/>
            <person name="Margarido G.R.A."/>
            <person name="Almeida C.A."/>
            <person name="Ferrarezi J.A."/>
            <person name="Labate C.A."/>
        </authorList>
    </citation>
    <scope>NUCLEOTIDE SEQUENCE</scope>
    <source>
        <strain evidence="8">MF-1</strain>
    </source>
</reference>
<keyword evidence="2" id="KW-0548">Nucleotidyltransferase</keyword>
<dbReference type="InterPro" id="IPR041373">
    <property type="entry name" value="RT_RNaseH"/>
</dbReference>
<dbReference type="GO" id="GO:0004519">
    <property type="term" value="F:endonuclease activity"/>
    <property type="evidence" value="ECO:0007669"/>
    <property type="project" value="UniProtKB-KW"/>
</dbReference>
<dbReference type="InterPro" id="IPR050951">
    <property type="entry name" value="Retrovirus_Pol_polyprotein"/>
</dbReference>
<keyword evidence="1" id="KW-0808">Transferase</keyword>
<dbReference type="InterPro" id="IPR012337">
    <property type="entry name" value="RNaseH-like_sf"/>
</dbReference>
<evidence type="ECO:0000313" key="9">
    <source>
        <dbReference type="Proteomes" id="UP000765509"/>
    </source>
</evidence>
<dbReference type="GO" id="GO:0003964">
    <property type="term" value="F:RNA-directed DNA polymerase activity"/>
    <property type="evidence" value="ECO:0007669"/>
    <property type="project" value="UniProtKB-KW"/>
</dbReference>
<evidence type="ECO:0000256" key="2">
    <source>
        <dbReference type="ARBA" id="ARBA00022695"/>
    </source>
</evidence>
<keyword evidence="3" id="KW-0540">Nuclease</keyword>
<dbReference type="PANTHER" id="PTHR37984">
    <property type="entry name" value="PROTEIN CBG26694"/>
    <property type="match status" value="1"/>
</dbReference>
<keyword evidence="5" id="KW-0378">Hydrolase</keyword>
<dbReference type="EMBL" id="AVOT02031773">
    <property type="protein sequence ID" value="MBW0525380.1"/>
    <property type="molecule type" value="Genomic_DNA"/>
</dbReference>
<name>A0A9Q3EUE8_9BASI</name>
<comment type="caution">
    <text evidence="8">The sequence shown here is derived from an EMBL/GenBank/DDBJ whole genome shotgun (WGS) entry which is preliminary data.</text>
</comment>
<keyword evidence="6" id="KW-0695">RNA-directed DNA polymerase</keyword>
<evidence type="ECO:0000256" key="4">
    <source>
        <dbReference type="ARBA" id="ARBA00022759"/>
    </source>
</evidence>
<keyword evidence="4" id="KW-0255">Endonuclease</keyword>